<comment type="subcellular location">
    <subcellularLocation>
        <location evidence="1 7">Cell membrane</location>
        <topology evidence="1 7">Multi-pass membrane protein</topology>
    </subcellularLocation>
</comment>
<feature type="transmembrane region" description="Helical" evidence="7">
    <location>
        <begin position="27"/>
        <end position="51"/>
    </location>
</feature>
<keyword evidence="5 7" id="KW-1133">Transmembrane helix</keyword>
<dbReference type="InterPro" id="IPR035906">
    <property type="entry name" value="MetI-like_sf"/>
</dbReference>
<feature type="transmembrane region" description="Helical" evidence="7">
    <location>
        <begin position="126"/>
        <end position="146"/>
    </location>
</feature>
<dbReference type="GO" id="GO:0055085">
    <property type="term" value="P:transmembrane transport"/>
    <property type="evidence" value="ECO:0007669"/>
    <property type="project" value="InterPro"/>
</dbReference>
<dbReference type="PANTHER" id="PTHR43744">
    <property type="entry name" value="ABC TRANSPORTER PERMEASE PROTEIN MG189-RELATED-RELATED"/>
    <property type="match status" value="1"/>
</dbReference>
<evidence type="ECO:0000259" key="8">
    <source>
        <dbReference type="PROSITE" id="PS50928"/>
    </source>
</evidence>
<keyword evidence="3" id="KW-1003">Cell membrane</keyword>
<evidence type="ECO:0000256" key="1">
    <source>
        <dbReference type="ARBA" id="ARBA00004651"/>
    </source>
</evidence>
<keyword evidence="2 7" id="KW-0813">Transport</keyword>
<dbReference type="InterPro" id="IPR000515">
    <property type="entry name" value="MetI-like"/>
</dbReference>
<evidence type="ECO:0000256" key="2">
    <source>
        <dbReference type="ARBA" id="ARBA00022448"/>
    </source>
</evidence>
<sequence length="309" mass="34059">MASPFSATTAPGSSRAYRIKNSAGDRVFMAIIYTALSLILIAVLYPLIYILSSSISSPDAVSSGKVWLWPVDISFEGYTTLFSTPLILTGYANSLFYTAAGTLISVTLTIMIAYPLSRRSLYGRSVIMVFVTFTMLFGGGLIPTYLVVKQLGMVDTRWALLIPNAIWVWQVIIARSFFQSSIPDELVEASELDGCSDLRFIWSVVLPLSKPIIAVLVLMYAVGQWNAYFDALIYLKSDHLFPLQLILRSIIILNNGAGAMDVAEMVEKQHLSDLLKYSLIVVATLPVLCIYPFVQKHFVQGMLVGSVKG</sequence>
<evidence type="ECO:0000256" key="7">
    <source>
        <dbReference type="RuleBase" id="RU363032"/>
    </source>
</evidence>
<keyword evidence="6 7" id="KW-0472">Membrane</keyword>
<dbReference type="Pfam" id="PF00528">
    <property type="entry name" value="BPD_transp_1"/>
    <property type="match status" value="1"/>
</dbReference>
<dbReference type="AlphaFoldDB" id="A0A1B1MYQ9"/>
<dbReference type="SUPFAM" id="SSF161098">
    <property type="entry name" value="MetI-like"/>
    <property type="match status" value="1"/>
</dbReference>
<proteinExistence type="inferred from homology"/>
<evidence type="ECO:0000256" key="4">
    <source>
        <dbReference type="ARBA" id="ARBA00022692"/>
    </source>
</evidence>
<evidence type="ECO:0000256" key="6">
    <source>
        <dbReference type="ARBA" id="ARBA00023136"/>
    </source>
</evidence>
<dbReference type="CDD" id="cd06261">
    <property type="entry name" value="TM_PBP2"/>
    <property type="match status" value="1"/>
</dbReference>
<dbReference type="Proteomes" id="UP000092573">
    <property type="component" value="Chromosome"/>
</dbReference>
<evidence type="ECO:0000256" key="5">
    <source>
        <dbReference type="ARBA" id="ARBA00022989"/>
    </source>
</evidence>
<feature type="transmembrane region" description="Helical" evidence="7">
    <location>
        <begin position="95"/>
        <end position="114"/>
    </location>
</feature>
<keyword evidence="4 7" id="KW-0812">Transmembrane</keyword>
<dbReference type="KEGG" id="pyg:AWM70_06765"/>
<dbReference type="RefSeq" id="WP_068694910.1">
    <property type="nucleotide sequence ID" value="NZ_CP014167.1"/>
</dbReference>
<dbReference type="GO" id="GO:0005886">
    <property type="term" value="C:plasma membrane"/>
    <property type="evidence" value="ECO:0007669"/>
    <property type="project" value="UniProtKB-SubCell"/>
</dbReference>
<gene>
    <name evidence="9" type="ORF">AWM70_06765</name>
</gene>
<dbReference type="PROSITE" id="PS50928">
    <property type="entry name" value="ABC_TM1"/>
    <property type="match status" value="1"/>
</dbReference>
<comment type="similarity">
    <text evidence="7">Belongs to the binding-protein-dependent transport system permease family.</text>
</comment>
<keyword evidence="10" id="KW-1185">Reference proteome</keyword>
<reference evidence="9 10" key="1">
    <citation type="submission" date="2016-01" db="EMBL/GenBank/DDBJ databases">
        <title>Complete Genome Sequence of Paenibacillus yonginensis DCY84, a novel Plant Growth-Promoting Bacteria with Elicitation of Induced Systemic Resistance.</title>
        <authorList>
            <person name="Kim Y.J."/>
            <person name="Yang D.C."/>
            <person name="Sukweenadhi J."/>
        </authorList>
    </citation>
    <scope>NUCLEOTIDE SEQUENCE [LARGE SCALE GENOMIC DNA]</scope>
    <source>
        <strain evidence="9 10">DCY84</strain>
    </source>
</reference>
<feature type="transmembrane region" description="Helical" evidence="7">
    <location>
        <begin position="274"/>
        <end position="294"/>
    </location>
</feature>
<dbReference type="EMBL" id="CP014167">
    <property type="protein sequence ID" value="ANS74320.1"/>
    <property type="molecule type" value="Genomic_DNA"/>
</dbReference>
<dbReference type="STRING" id="1462996.AWM70_06765"/>
<evidence type="ECO:0000313" key="10">
    <source>
        <dbReference type="Proteomes" id="UP000092573"/>
    </source>
</evidence>
<feature type="domain" description="ABC transmembrane type-1" evidence="8">
    <location>
        <begin position="91"/>
        <end position="292"/>
    </location>
</feature>
<accession>A0A1B1MYQ9</accession>
<evidence type="ECO:0000313" key="9">
    <source>
        <dbReference type="EMBL" id="ANS74320.1"/>
    </source>
</evidence>
<name>A0A1B1MYQ9_9BACL</name>
<evidence type="ECO:0000256" key="3">
    <source>
        <dbReference type="ARBA" id="ARBA00022475"/>
    </source>
</evidence>
<protein>
    <submittedName>
        <fullName evidence="9">Sugar ABC transporter permease</fullName>
    </submittedName>
</protein>
<dbReference type="OrthoDB" id="9810086at2"/>
<dbReference type="Gene3D" id="1.10.3720.10">
    <property type="entry name" value="MetI-like"/>
    <property type="match status" value="1"/>
</dbReference>
<organism evidence="9 10">
    <name type="scientific">Paenibacillus yonginensis</name>
    <dbReference type="NCBI Taxonomy" id="1462996"/>
    <lineage>
        <taxon>Bacteria</taxon>
        <taxon>Bacillati</taxon>
        <taxon>Bacillota</taxon>
        <taxon>Bacilli</taxon>
        <taxon>Bacillales</taxon>
        <taxon>Paenibacillaceae</taxon>
        <taxon>Paenibacillus</taxon>
    </lineage>
</organism>
<feature type="transmembrane region" description="Helical" evidence="7">
    <location>
        <begin position="199"/>
        <end position="221"/>
    </location>
</feature>
<dbReference type="PANTHER" id="PTHR43744:SF9">
    <property type="entry name" value="POLYGALACTURONAN_RHAMNOGALACTURONAN TRANSPORT SYSTEM PERMEASE PROTEIN YTCP"/>
    <property type="match status" value="1"/>
</dbReference>